<dbReference type="CDD" id="cd03221">
    <property type="entry name" value="ABCF_EF-3"/>
    <property type="match status" value="2"/>
</dbReference>
<dbReference type="SMART" id="SM00382">
    <property type="entry name" value="AAA"/>
    <property type="match status" value="2"/>
</dbReference>
<dbReference type="Pfam" id="PF00005">
    <property type="entry name" value="ABC_tran"/>
    <property type="match status" value="2"/>
</dbReference>
<dbReference type="GO" id="GO:0016887">
    <property type="term" value="F:ATP hydrolysis activity"/>
    <property type="evidence" value="ECO:0007669"/>
    <property type="project" value="InterPro"/>
</dbReference>
<keyword evidence="2" id="KW-0547">Nucleotide-binding</keyword>
<dbReference type="SUPFAM" id="SSF52540">
    <property type="entry name" value="P-loop containing nucleoside triphosphate hydrolases"/>
    <property type="match status" value="3"/>
</dbReference>
<dbReference type="FunFam" id="3.40.50.300:FF:002053">
    <property type="entry name" value="ABC transporter ATP-binding protein"/>
    <property type="match status" value="1"/>
</dbReference>
<dbReference type="GO" id="GO:0005524">
    <property type="term" value="F:ATP binding"/>
    <property type="evidence" value="ECO:0007669"/>
    <property type="project" value="UniProtKB-KW"/>
</dbReference>
<dbReference type="InterPro" id="IPR003593">
    <property type="entry name" value="AAA+_ATPase"/>
</dbReference>
<name>A0A3M5WZI3_PSEAP</name>
<accession>A0A3M5WZI3</accession>
<dbReference type="InterPro" id="IPR050611">
    <property type="entry name" value="ABCF"/>
</dbReference>
<protein>
    <submittedName>
        <fullName evidence="5">ABC-type transporter, ChvD family ATP-binding protein</fullName>
    </submittedName>
</protein>
<evidence type="ECO:0000256" key="3">
    <source>
        <dbReference type="ARBA" id="ARBA00022840"/>
    </source>
</evidence>
<evidence type="ECO:0000256" key="2">
    <source>
        <dbReference type="ARBA" id="ARBA00022741"/>
    </source>
</evidence>
<evidence type="ECO:0000256" key="1">
    <source>
        <dbReference type="ARBA" id="ARBA00022737"/>
    </source>
</evidence>
<dbReference type="Pfam" id="PF12848">
    <property type="entry name" value="ABC_tran_Xtn"/>
    <property type="match status" value="2"/>
</dbReference>
<dbReference type="EMBL" id="RBUF01000237">
    <property type="protein sequence ID" value="RMU75174.1"/>
    <property type="molecule type" value="Genomic_DNA"/>
</dbReference>
<dbReference type="FunFam" id="3.40.50.300:FF:000070">
    <property type="entry name" value="Putative ABC transporter ATP-binding component"/>
    <property type="match status" value="1"/>
</dbReference>
<organism evidence="5 6">
    <name type="scientific">Pseudomonas syringae pv. aptata</name>
    <dbReference type="NCBI Taxonomy" id="83167"/>
    <lineage>
        <taxon>Bacteria</taxon>
        <taxon>Pseudomonadati</taxon>
        <taxon>Pseudomonadota</taxon>
        <taxon>Gammaproteobacteria</taxon>
        <taxon>Pseudomonadales</taxon>
        <taxon>Pseudomonadaceae</taxon>
        <taxon>Pseudomonas</taxon>
        <taxon>Pseudomonas syringae</taxon>
    </lineage>
</organism>
<dbReference type="PANTHER" id="PTHR19211">
    <property type="entry name" value="ATP-BINDING TRANSPORT PROTEIN-RELATED"/>
    <property type="match status" value="1"/>
</dbReference>
<keyword evidence="3 5" id="KW-0067">ATP-binding</keyword>
<dbReference type="InterPro" id="IPR032781">
    <property type="entry name" value="ABC_tran_Xtn"/>
</dbReference>
<reference evidence="5 6" key="1">
    <citation type="submission" date="2018-08" db="EMBL/GenBank/DDBJ databases">
        <title>Recombination of ecologically and evolutionarily significant loci maintains genetic cohesion in the Pseudomonas syringae species complex.</title>
        <authorList>
            <person name="Dillon M."/>
            <person name="Thakur S."/>
            <person name="Almeida R.N.D."/>
            <person name="Weir B.S."/>
            <person name="Guttman D.S."/>
        </authorList>
    </citation>
    <scope>NUCLEOTIDE SEQUENCE [LARGE SCALE GENOMIC DNA]</scope>
    <source>
        <strain evidence="5 6">ICMP 11935</strain>
    </source>
</reference>
<sequence>MDLDAILWLEDWLKSYPGTLLLISHDRDFLDAVVDHIAHVEQRKITLYRGGYSAFERARAERLAQQQQAYEKQQVQRAHMEKYIARFKAQATKARQAQSRIKALERMEELSAAHVDSPFNFVFRESDKISSPLLDLSDARLGYGDKTILEKVKLQLTPGARIGLLGPNGAGKSTLIKNLAGELEPQSGRLVRGENLTVGYFAQHQLDSLDAKATPLLHLQRLAPTEREQTLRDFLGGFDFRGARLDEPVLNFSGGEKARLALALIAWEKPNLLLLDEPTNHLDINTIRWLENILTQRNSLMIIISHDRHFLNSVCTHMADLDYGELRLFPGNYDEYMTVATQSREQLLSDNAKKKAQISELQSFVSRFSANASKAKQATSRAKAIDKIQLAEVKPSSRVSPFIRFEQTKKLHRQAVIVDRMAKGFDGKTLFKDFSFQVEAGERVAIIGPNGIGKTTLLRTLVNELQPDAGTVKWTDAAEIGYYAQDHAHDFEDDSTLFDWMGQWTQGGEQLVRGTLGRMLFSNDEILKSVKVISGGEQGRMLFGKLILQKPNVLVMDEPTNHLDMESIESLNLALENYPGTLIFVSHDREFVSSLATRIIELSPSGVVDFSGTYDDYLRSQGVTF</sequence>
<evidence type="ECO:0000259" key="4">
    <source>
        <dbReference type="PROSITE" id="PS50893"/>
    </source>
</evidence>
<dbReference type="InterPro" id="IPR003439">
    <property type="entry name" value="ABC_transporter-like_ATP-bd"/>
</dbReference>
<dbReference type="Proteomes" id="UP000274315">
    <property type="component" value="Unassembled WGS sequence"/>
</dbReference>
<comment type="caution">
    <text evidence="5">The sequence shown here is derived from an EMBL/GenBank/DDBJ whole genome shotgun (WGS) entry which is preliminary data.</text>
</comment>
<evidence type="ECO:0000313" key="5">
    <source>
        <dbReference type="EMBL" id="RMU75174.1"/>
    </source>
</evidence>
<evidence type="ECO:0000313" key="6">
    <source>
        <dbReference type="Proteomes" id="UP000274315"/>
    </source>
</evidence>
<feature type="domain" description="ABC transporter" evidence="4">
    <location>
        <begin position="416"/>
        <end position="625"/>
    </location>
</feature>
<feature type="domain" description="ABC transporter" evidence="4">
    <location>
        <begin position="134"/>
        <end position="348"/>
    </location>
</feature>
<gene>
    <name evidence="5" type="ORF">ALP24_03406</name>
</gene>
<proteinExistence type="predicted"/>
<keyword evidence="1" id="KW-0677">Repeat</keyword>
<dbReference type="InterPro" id="IPR027417">
    <property type="entry name" value="P-loop_NTPase"/>
</dbReference>
<dbReference type="PANTHER" id="PTHR19211:SF96">
    <property type="entry name" value="ATP-BINDING PROTEIN YBIT-RELATED"/>
    <property type="match status" value="1"/>
</dbReference>
<dbReference type="Gene3D" id="3.40.50.300">
    <property type="entry name" value="P-loop containing nucleotide triphosphate hydrolases"/>
    <property type="match status" value="3"/>
</dbReference>
<dbReference type="PROSITE" id="PS00211">
    <property type="entry name" value="ABC_TRANSPORTER_1"/>
    <property type="match status" value="1"/>
</dbReference>
<dbReference type="AlphaFoldDB" id="A0A3M5WZI3"/>
<dbReference type="InterPro" id="IPR017871">
    <property type="entry name" value="ABC_transporter-like_CS"/>
</dbReference>
<dbReference type="PROSITE" id="PS50893">
    <property type="entry name" value="ABC_TRANSPORTER_2"/>
    <property type="match status" value="2"/>
</dbReference>